<reference evidence="3 4" key="1">
    <citation type="submission" date="2019-07" db="EMBL/GenBank/DDBJ databases">
        <authorList>
            <person name="Kim J."/>
        </authorList>
    </citation>
    <scope>NUCLEOTIDE SEQUENCE [LARGE SCALE GENOMIC DNA]</scope>
    <source>
        <strain evidence="3 4">JC52</strain>
    </source>
</reference>
<dbReference type="Proteomes" id="UP000317036">
    <property type="component" value="Unassembled WGS sequence"/>
</dbReference>
<keyword evidence="2" id="KW-0732">Signal</keyword>
<proteinExistence type="predicted"/>
<protein>
    <recommendedName>
        <fullName evidence="5">Lipoprotein</fullName>
    </recommendedName>
</protein>
<feature type="chain" id="PRO_5039105089" description="Lipoprotein" evidence="2">
    <location>
        <begin position="23"/>
        <end position="81"/>
    </location>
</feature>
<comment type="caution">
    <text evidence="3">The sequence shown here is derived from an EMBL/GenBank/DDBJ whole genome shotgun (WGS) entry which is preliminary data.</text>
</comment>
<name>A0A559K4I4_9BACL</name>
<feature type="compositionally biased region" description="Low complexity" evidence="1">
    <location>
        <begin position="58"/>
        <end position="69"/>
    </location>
</feature>
<dbReference type="EMBL" id="VNJI01000044">
    <property type="protein sequence ID" value="TVY07051.1"/>
    <property type="molecule type" value="Genomic_DNA"/>
</dbReference>
<evidence type="ECO:0000256" key="1">
    <source>
        <dbReference type="SAM" id="MobiDB-lite"/>
    </source>
</evidence>
<feature type="signal peptide" evidence="2">
    <location>
        <begin position="1"/>
        <end position="22"/>
    </location>
</feature>
<evidence type="ECO:0008006" key="5">
    <source>
        <dbReference type="Google" id="ProtNLM"/>
    </source>
</evidence>
<sequence>MKILFLSLFILLILGFSGCSPRGPSSDENERNKDVEQAHKFDEEMKKSSESQNEKSDSNQSDGSSCSNGIFGKEGLGGGSC</sequence>
<feature type="compositionally biased region" description="Gly residues" evidence="1">
    <location>
        <begin position="72"/>
        <end position="81"/>
    </location>
</feature>
<keyword evidence="4" id="KW-1185">Reference proteome</keyword>
<feature type="region of interest" description="Disordered" evidence="1">
    <location>
        <begin position="21"/>
        <end position="81"/>
    </location>
</feature>
<dbReference type="RefSeq" id="WP_144852697.1">
    <property type="nucleotide sequence ID" value="NZ_VNJI01000044.1"/>
</dbReference>
<gene>
    <name evidence="3" type="ORF">FPZ49_26220</name>
</gene>
<accession>A0A559K4I4</accession>
<dbReference type="AlphaFoldDB" id="A0A559K4I4"/>
<evidence type="ECO:0000313" key="4">
    <source>
        <dbReference type="Proteomes" id="UP000317036"/>
    </source>
</evidence>
<organism evidence="3 4">
    <name type="scientific">Paenibacillus cremeus</name>
    <dbReference type="NCBI Taxonomy" id="2163881"/>
    <lineage>
        <taxon>Bacteria</taxon>
        <taxon>Bacillati</taxon>
        <taxon>Bacillota</taxon>
        <taxon>Bacilli</taxon>
        <taxon>Bacillales</taxon>
        <taxon>Paenibacillaceae</taxon>
        <taxon>Paenibacillus</taxon>
    </lineage>
</organism>
<evidence type="ECO:0000256" key="2">
    <source>
        <dbReference type="SAM" id="SignalP"/>
    </source>
</evidence>
<evidence type="ECO:0000313" key="3">
    <source>
        <dbReference type="EMBL" id="TVY07051.1"/>
    </source>
</evidence>
<feature type="compositionally biased region" description="Basic and acidic residues" evidence="1">
    <location>
        <begin position="28"/>
        <end position="57"/>
    </location>
</feature>
<dbReference type="PROSITE" id="PS51257">
    <property type="entry name" value="PROKAR_LIPOPROTEIN"/>
    <property type="match status" value="1"/>
</dbReference>